<dbReference type="EMBL" id="CVQI01008891">
    <property type="protein sequence ID" value="CRK18409.1"/>
    <property type="molecule type" value="Genomic_DNA"/>
</dbReference>
<dbReference type="EMBL" id="CVQH01010001">
    <property type="protein sequence ID" value="CRK18760.1"/>
    <property type="molecule type" value="Genomic_DNA"/>
</dbReference>
<name>A0A0G4LAM8_VERLO</name>
<reference evidence="4 5" key="1">
    <citation type="submission" date="2015-05" db="EMBL/GenBank/DDBJ databases">
        <authorList>
            <person name="Fogelqvist Johan"/>
        </authorList>
    </citation>
    <scope>NUCLEOTIDE SEQUENCE [LARGE SCALE GENOMIC DNA]</scope>
    <source>
        <strain evidence="3">VL1</strain>
        <strain evidence="2">VL2</strain>
    </source>
</reference>
<evidence type="ECO:0000313" key="4">
    <source>
        <dbReference type="Proteomes" id="UP000044602"/>
    </source>
</evidence>
<proteinExistence type="predicted"/>
<dbReference type="PANTHER" id="PTHR35605">
    <property type="entry name" value="ECP2 EFFECTOR PROTEIN DOMAIN-CONTAINING PROTEIN-RELATED"/>
    <property type="match status" value="1"/>
</dbReference>
<sequence>MKYSAVAFIAALSGSAIAAAPNGYTVTDLDWVFKTPSGESITLYGTLEEVTEEFQSLYPRIKLKRRNANSDKHELFTRQWEGASYECIDSKHPVHGWEPADYGRIQEGWNYLWDLEGQPGHGPGPAACARVSCSHNSGIYWCNDNDHAVTLNSWGDLARGAAELCNLCSSAGIRNKCGGQLFHPDGYNVFITNDSC</sequence>
<feature type="chain" id="PRO_5007404754" evidence="1">
    <location>
        <begin position="19"/>
        <end position="196"/>
    </location>
</feature>
<organism evidence="3 4">
    <name type="scientific">Verticillium longisporum</name>
    <name type="common">Verticillium dahliae var. longisporum</name>
    <dbReference type="NCBI Taxonomy" id="100787"/>
    <lineage>
        <taxon>Eukaryota</taxon>
        <taxon>Fungi</taxon>
        <taxon>Dikarya</taxon>
        <taxon>Ascomycota</taxon>
        <taxon>Pezizomycotina</taxon>
        <taxon>Sordariomycetes</taxon>
        <taxon>Hypocreomycetidae</taxon>
        <taxon>Glomerellales</taxon>
        <taxon>Plectosphaerellaceae</taxon>
        <taxon>Verticillium</taxon>
    </lineage>
</organism>
<gene>
    <name evidence="3" type="ORF">BN1708_003135</name>
    <name evidence="2" type="ORF">BN1723_011572</name>
</gene>
<evidence type="ECO:0000313" key="5">
    <source>
        <dbReference type="Proteomes" id="UP000045706"/>
    </source>
</evidence>
<evidence type="ECO:0000313" key="2">
    <source>
        <dbReference type="EMBL" id="CRK18409.1"/>
    </source>
</evidence>
<dbReference type="AlphaFoldDB" id="A0A0G4LAM8"/>
<keyword evidence="4" id="KW-1185">Reference proteome</keyword>
<dbReference type="Proteomes" id="UP000044602">
    <property type="component" value="Unassembled WGS sequence"/>
</dbReference>
<evidence type="ECO:0000256" key="1">
    <source>
        <dbReference type="SAM" id="SignalP"/>
    </source>
</evidence>
<dbReference type="STRING" id="100787.A0A0G4LAM8"/>
<feature type="signal peptide" evidence="1">
    <location>
        <begin position="1"/>
        <end position="18"/>
    </location>
</feature>
<keyword evidence="1" id="KW-0732">Signal</keyword>
<dbReference type="PANTHER" id="PTHR35605:SF1">
    <property type="entry name" value="ECP2 EFFECTOR PROTEIN DOMAIN-CONTAINING PROTEIN-RELATED"/>
    <property type="match status" value="1"/>
</dbReference>
<evidence type="ECO:0000313" key="3">
    <source>
        <dbReference type="EMBL" id="CRK18760.1"/>
    </source>
</evidence>
<accession>A0A0G4LAM8</accession>
<protein>
    <submittedName>
        <fullName evidence="3">Uncharacterized protein</fullName>
    </submittedName>
</protein>
<dbReference type="Proteomes" id="UP000045706">
    <property type="component" value="Unassembled WGS sequence"/>
</dbReference>